<protein>
    <recommendedName>
        <fullName evidence="3">GTPase-activator protein for Ras family GTPase</fullName>
    </recommendedName>
</protein>
<accession>A0ABQ0DMY5</accession>
<comment type="caution">
    <text evidence="1">The sequence shown here is derived from an EMBL/GenBank/DDBJ whole genome shotgun (WGS) entry which is preliminary data.</text>
</comment>
<evidence type="ECO:0000313" key="1">
    <source>
        <dbReference type="EMBL" id="GAB1224201.1"/>
    </source>
</evidence>
<dbReference type="Gene3D" id="1.10.506.10">
    <property type="entry name" value="GTPase Activation - p120gap, domain 1"/>
    <property type="match status" value="1"/>
</dbReference>
<reference evidence="1 2" key="1">
    <citation type="journal article" date="2019" name="PLoS Negl. Trop. Dis.">
        <title>Whole genome sequencing of Entamoeba nuttalli reveals mammalian host-related molecular signatures and a novel octapeptide-repeat surface protein.</title>
        <authorList>
            <person name="Tanaka M."/>
            <person name="Makiuchi T."/>
            <person name="Komiyama T."/>
            <person name="Shiina T."/>
            <person name="Osaki K."/>
            <person name="Tachibana H."/>
        </authorList>
    </citation>
    <scope>NUCLEOTIDE SEQUENCE [LARGE SCALE GENOMIC DNA]</scope>
    <source>
        <strain evidence="1 2">P19-061405</strain>
    </source>
</reference>
<dbReference type="SUPFAM" id="SSF48350">
    <property type="entry name" value="GTPase activation domain, GAP"/>
    <property type="match status" value="1"/>
</dbReference>
<evidence type="ECO:0000313" key="2">
    <source>
        <dbReference type="Proteomes" id="UP001628156"/>
    </source>
</evidence>
<evidence type="ECO:0008006" key="3">
    <source>
        <dbReference type="Google" id="ProtNLM"/>
    </source>
</evidence>
<organism evidence="1 2">
    <name type="scientific">Entamoeba nuttalli</name>
    <dbReference type="NCBI Taxonomy" id="412467"/>
    <lineage>
        <taxon>Eukaryota</taxon>
        <taxon>Amoebozoa</taxon>
        <taxon>Evosea</taxon>
        <taxon>Archamoebae</taxon>
        <taxon>Mastigamoebida</taxon>
        <taxon>Entamoebidae</taxon>
        <taxon>Entamoeba</taxon>
    </lineage>
</organism>
<gene>
    <name evidence="1" type="ORF">ENUP19_0180G0020</name>
</gene>
<dbReference type="InterPro" id="IPR008936">
    <property type="entry name" value="Rho_GTPase_activation_prot"/>
</dbReference>
<name>A0ABQ0DMY5_9EUKA</name>
<proteinExistence type="predicted"/>
<dbReference type="Proteomes" id="UP001628156">
    <property type="component" value="Unassembled WGS sequence"/>
</dbReference>
<sequence length="397" mass="45955">MSVANNLCSSLSNSAKDIDSFSMKPFRSLSSREGIITTTRLNSLVSPPPRSQITITPRKSPEQFLRSSLFDESPSLLFCYCDKLLKRDSSSFKINSLLNFYASRGKVTFLFTKLGEKEISSTKTGTPLLKGNTPFIRLYQSYVLNWCNRYLDEMVKEIEKLKVITGTLDDVDINQDKNREFMKNFGKSLVKNLLYLTSHQRRIIKELCSYRAISHDQQIIKQVFSSLFFLRYCFLPLVKYPSLLKILQKGVSEWIFERTTFHRIPEDPMLNLKNVLDTIFEFIMEYPNSLEVGMINKDKQEESLCNLLLILKDNLNILSAYYADGFGEIFSLVKGNQYIGTPTSMSYALDEIKEWTVTKLETMAQLNFELKMKVQQMREINEKIKQRIVLTSSLFSQ</sequence>
<keyword evidence="2" id="KW-1185">Reference proteome</keyword>
<dbReference type="EMBL" id="BAAFRS010000180">
    <property type="protein sequence ID" value="GAB1224201.1"/>
    <property type="molecule type" value="Genomic_DNA"/>
</dbReference>